<gene>
    <name evidence="4" type="ORF">Aru02nite_69720</name>
</gene>
<dbReference type="SUPFAM" id="SSF52540">
    <property type="entry name" value="P-loop containing nucleoside triphosphate hydrolases"/>
    <property type="match status" value="1"/>
</dbReference>
<evidence type="ECO:0000256" key="1">
    <source>
        <dbReference type="SAM" id="MobiDB-lite"/>
    </source>
</evidence>
<dbReference type="AlphaFoldDB" id="A0A8J3JJE2"/>
<organism evidence="4 5">
    <name type="scientific">Actinocatenispora rupis</name>
    <dbReference type="NCBI Taxonomy" id="519421"/>
    <lineage>
        <taxon>Bacteria</taxon>
        <taxon>Bacillati</taxon>
        <taxon>Actinomycetota</taxon>
        <taxon>Actinomycetes</taxon>
        <taxon>Micromonosporales</taxon>
        <taxon>Micromonosporaceae</taxon>
        <taxon>Actinocatenispora</taxon>
    </lineage>
</organism>
<comment type="caution">
    <text evidence="4">The sequence shown here is derived from an EMBL/GenBank/DDBJ whole genome shotgun (WGS) entry which is preliminary data.</text>
</comment>
<keyword evidence="2" id="KW-1133">Transmembrane helix</keyword>
<feature type="region of interest" description="Disordered" evidence="1">
    <location>
        <begin position="217"/>
        <end position="250"/>
    </location>
</feature>
<dbReference type="InterPro" id="IPR027417">
    <property type="entry name" value="P-loop_NTPase"/>
</dbReference>
<dbReference type="EMBL" id="BOMB01000052">
    <property type="protein sequence ID" value="GID16083.1"/>
    <property type="molecule type" value="Genomic_DNA"/>
</dbReference>
<sequence>MSTVKHSDAVTEHGPMPDVPAWRVTVLRPDHAVAGEGILVDGRHVLTMSAVLREALLGAQPTPRSQLTLRFGTHEPVTVQAQLSETLTNDSSWVIALPDHPGHEPVELGTAGTGDAVWVSVGPGYPEPWLDARVDIERADGAVELATTSTLLVATTLGSVVDTDGRLIGLVTSSPGHKMIPAAPVVGPLVATLATPQSPGTPADPAAAPVVPVPAVATGAGPTSDQPGPAQEPAAVPWLPGPSDAPPRTNVDGPADGHPAGWHAVPRLAADAATVEDRLSRRRYVDAIVAFLRHRDTAPPLTIGVHGAWGTGKTSLMRMVREELDPGAGTDDALPLGLTGGRRSAVTNAEVVRAARRPPGDDEPAATVVDNDEIDGSDWRPTVWFNPWLYQNGDQVWAGLAYAIIGQVTERLPRGDRERFWLRLNMSRVDRESVRRGWYRIVVGRLLPMLAWWLLGLLVVSGVLLAATWLRPVWTGLLQHLVQWVGVGGVGAATLGAAGRWLWSRTRPAAQSFGKLLTPPSLVPEPASGQDALTPDPGYGGRLGFLHLVQTDMRRVLDLVASEDRPLVVFVDDLDRCSPGTVAQVIEAINLFLAGEFRNCVFVLAMEPAAVVAHVEAAYPDLRAATADDPRGLGWRFLAKIVQLSLRLPEPDPGSDLTAYVDHLLGNDPAPPPLPPDEQVTTGETVDVSQVSTLSGAMTPTRYPTVATVPGAEVARRRYRKRVEELTAAIRRSRPTGPDALRAAAVAAQRDVLERSGPLAPETLAAAERIFTESYSDRDARAAILAALPALGTGNPRELKRYVNLFRFYTFLAERERLRGAPAPDAPAVAKLAAFAIRWPYLVAMPGTGRPGLLPALEAATGDDEGWRAALAAAYPGLPDVTGTALRAFLADGPTVGAAGFRLL</sequence>
<dbReference type="InterPro" id="IPR052754">
    <property type="entry name" value="NTPase_KAP_P-loop"/>
</dbReference>
<dbReference type="InterPro" id="IPR011646">
    <property type="entry name" value="KAP_P-loop"/>
</dbReference>
<accession>A0A8J3JJE2</accession>
<dbReference type="Proteomes" id="UP000612808">
    <property type="component" value="Unassembled WGS sequence"/>
</dbReference>
<evidence type="ECO:0000256" key="2">
    <source>
        <dbReference type="SAM" id="Phobius"/>
    </source>
</evidence>
<dbReference type="Pfam" id="PF07693">
    <property type="entry name" value="KAP_NTPase"/>
    <property type="match status" value="1"/>
</dbReference>
<keyword evidence="2" id="KW-0812">Transmembrane</keyword>
<dbReference type="RefSeq" id="WP_203664685.1">
    <property type="nucleotide sequence ID" value="NZ_BAAAZM010000027.1"/>
</dbReference>
<feature type="domain" description="KAP NTPase" evidence="3">
    <location>
        <begin position="282"/>
        <end position="807"/>
    </location>
</feature>
<keyword evidence="2" id="KW-0472">Membrane</keyword>
<proteinExistence type="predicted"/>
<reference evidence="4" key="1">
    <citation type="submission" date="2021-01" db="EMBL/GenBank/DDBJ databases">
        <title>Whole genome shotgun sequence of Actinocatenispora rupis NBRC 107355.</title>
        <authorList>
            <person name="Komaki H."/>
            <person name="Tamura T."/>
        </authorList>
    </citation>
    <scope>NUCLEOTIDE SEQUENCE</scope>
    <source>
        <strain evidence="4">NBRC 107355</strain>
    </source>
</reference>
<evidence type="ECO:0000259" key="3">
    <source>
        <dbReference type="Pfam" id="PF07693"/>
    </source>
</evidence>
<protein>
    <recommendedName>
        <fullName evidence="3">KAP NTPase domain-containing protein</fullName>
    </recommendedName>
</protein>
<keyword evidence="5" id="KW-1185">Reference proteome</keyword>
<name>A0A8J3JJE2_9ACTN</name>
<dbReference type="PANTHER" id="PTHR22674:SF6">
    <property type="entry name" value="NTPASE KAP FAMILY P-LOOP DOMAIN-CONTAINING PROTEIN 1"/>
    <property type="match status" value="1"/>
</dbReference>
<evidence type="ECO:0000313" key="5">
    <source>
        <dbReference type="Proteomes" id="UP000612808"/>
    </source>
</evidence>
<feature type="transmembrane region" description="Helical" evidence="2">
    <location>
        <begin position="446"/>
        <end position="469"/>
    </location>
</feature>
<dbReference type="PANTHER" id="PTHR22674">
    <property type="entry name" value="NTPASE, KAP FAMILY P-LOOP DOMAIN-CONTAINING 1"/>
    <property type="match status" value="1"/>
</dbReference>
<feature type="transmembrane region" description="Helical" evidence="2">
    <location>
        <begin position="481"/>
        <end position="503"/>
    </location>
</feature>
<evidence type="ECO:0000313" key="4">
    <source>
        <dbReference type="EMBL" id="GID16083.1"/>
    </source>
</evidence>